<dbReference type="EMBL" id="KN822125">
    <property type="protein sequence ID" value="KIM55931.1"/>
    <property type="molecule type" value="Genomic_DNA"/>
</dbReference>
<evidence type="ECO:0000313" key="4">
    <source>
        <dbReference type="Proteomes" id="UP000053989"/>
    </source>
</evidence>
<proteinExistence type="predicted"/>
<evidence type="ECO:0000313" key="3">
    <source>
        <dbReference type="EMBL" id="KIM55931.1"/>
    </source>
</evidence>
<dbReference type="OrthoDB" id="2417614at2759"/>
<reference evidence="4" key="2">
    <citation type="submission" date="2015-01" db="EMBL/GenBank/DDBJ databases">
        <title>Evolutionary Origins and Diversification of the Mycorrhizal Mutualists.</title>
        <authorList>
            <consortium name="DOE Joint Genome Institute"/>
            <consortium name="Mycorrhizal Genomics Consortium"/>
            <person name="Kohler A."/>
            <person name="Kuo A."/>
            <person name="Nagy L.G."/>
            <person name="Floudas D."/>
            <person name="Copeland A."/>
            <person name="Barry K.W."/>
            <person name="Cichocki N."/>
            <person name="Veneault-Fourrey C."/>
            <person name="LaButti K."/>
            <person name="Lindquist E.A."/>
            <person name="Lipzen A."/>
            <person name="Lundell T."/>
            <person name="Morin E."/>
            <person name="Murat C."/>
            <person name="Riley R."/>
            <person name="Ohm R."/>
            <person name="Sun H."/>
            <person name="Tunlid A."/>
            <person name="Henrissat B."/>
            <person name="Grigoriev I.V."/>
            <person name="Hibbett D.S."/>
            <person name="Martin F."/>
        </authorList>
    </citation>
    <scope>NUCLEOTIDE SEQUENCE [LARGE SCALE GENOMIC DNA]</scope>
    <source>
        <strain evidence="4">Foug A</strain>
    </source>
</reference>
<dbReference type="InterPro" id="IPR018306">
    <property type="entry name" value="Phage_T5_Orf172_DNA-bd"/>
</dbReference>
<sequence>MAPHHDPVNPMDALSLSEEMDNDILEGFGALSLSGNANKSVEKPLPDVPPQGDRVNPVSKPVDGDNDRGSGSKSKLQRFVGGLNPRLLLNAKRDEFRRPLLESPSPNGRVVSMPLPVTMPSPRRESLSRTMQHALQMMDTSGKPEATPEPPLTPPVAPFRTNRSISGSSNAPPSRPKPNSHASSPAKSPPSISASGGLSRTANPATPSRARAQSISASTTPSPSKAVQCDAIAKSTGKRCLRTIKPPLTHAGMVPRPAVYCNMHLPKVHAELGFYINGRGDLVEFEKYVPRYLQLGTQQALKAEMAKAPSTADVPGYIYAFEVLDLSGDKRHLIQLKVGRAVNLQKRLDQWNKQCASKDHIPRGWWPDTLDSDPEIANGGLLRDHIITGEPGPLCHRVERLVHLELADLSLYAPYLEPGWPKAVSFNQSSSTASSTLSSIKRTADHWCADCGTRHVEIFSFLRPENEKYKGKEWELIVKPVIEKWGRFVKEHYS</sequence>
<feature type="compositionally biased region" description="Low complexity" evidence="1">
    <location>
        <begin position="177"/>
        <end position="195"/>
    </location>
</feature>
<organism evidence="3 4">
    <name type="scientific">Scleroderma citrinum Foug A</name>
    <dbReference type="NCBI Taxonomy" id="1036808"/>
    <lineage>
        <taxon>Eukaryota</taxon>
        <taxon>Fungi</taxon>
        <taxon>Dikarya</taxon>
        <taxon>Basidiomycota</taxon>
        <taxon>Agaricomycotina</taxon>
        <taxon>Agaricomycetes</taxon>
        <taxon>Agaricomycetidae</taxon>
        <taxon>Boletales</taxon>
        <taxon>Sclerodermatineae</taxon>
        <taxon>Sclerodermataceae</taxon>
        <taxon>Scleroderma</taxon>
    </lineage>
</organism>
<dbReference type="PANTHER" id="PTHR28094:SF1">
    <property type="entry name" value="MEIOTICALLY UP-REGULATED GENE 113 PROTEIN"/>
    <property type="match status" value="1"/>
</dbReference>
<feature type="compositionally biased region" description="Polar residues" evidence="1">
    <location>
        <begin position="196"/>
        <end position="225"/>
    </location>
</feature>
<feature type="domain" description="Bacteriophage T5 Orf172 DNA-binding" evidence="2">
    <location>
        <begin position="316"/>
        <end position="409"/>
    </location>
</feature>
<protein>
    <recommendedName>
        <fullName evidence="2">Bacteriophage T5 Orf172 DNA-binding domain-containing protein</fullName>
    </recommendedName>
</protein>
<keyword evidence="4" id="KW-1185">Reference proteome</keyword>
<dbReference type="STRING" id="1036808.A0A0C3DIN7"/>
<evidence type="ECO:0000259" key="2">
    <source>
        <dbReference type="Pfam" id="PF10544"/>
    </source>
</evidence>
<dbReference type="InterPro" id="IPR053006">
    <property type="entry name" value="Meiosis_regulatory"/>
</dbReference>
<feature type="region of interest" description="Disordered" evidence="1">
    <location>
        <begin position="92"/>
        <end position="227"/>
    </location>
</feature>
<gene>
    <name evidence="3" type="ORF">SCLCIDRAFT_1220769</name>
</gene>
<dbReference type="Pfam" id="PF10544">
    <property type="entry name" value="T5orf172"/>
    <property type="match status" value="1"/>
</dbReference>
<evidence type="ECO:0000256" key="1">
    <source>
        <dbReference type="SAM" id="MobiDB-lite"/>
    </source>
</evidence>
<feature type="compositionally biased region" description="Polar residues" evidence="1">
    <location>
        <begin position="161"/>
        <end position="172"/>
    </location>
</feature>
<dbReference type="InParanoid" id="A0A0C3DIN7"/>
<reference evidence="3 4" key="1">
    <citation type="submission" date="2014-04" db="EMBL/GenBank/DDBJ databases">
        <authorList>
            <consortium name="DOE Joint Genome Institute"/>
            <person name="Kuo A."/>
            <person name="Kohler A."/>
            <person name="Nagy L.G."/>
            <person name="Floudas D."/>
            <person name="Copeland A."/>
            <person name="Barry K.W."/>
            <person name="Cichocki N."/>
            <person name="Veneault-Fourrey C."/>
            <person name="LaButti K."/>
            <person name="Lindquist E.A."/>
            <person name="Lipzen A."/>
            <person name="Lundell T."/>
            <person name="Morin E."/>
            <person name="Murat C."/>
            <person name="Sun H."/>
            <person name="Tunlid A."/>
            <person name="Henrissat B."/>
            <person name="Grigoriev I.V."/>
            <person name="Hibbett D.S."/>
            <person name="Martin F."/>
            <person name="Nordberg H.P."/>
            <person name="Cantor M.N."/>
            <person name="Hua S.X."/>
        </authorList>
    </citation>
    <scope>NUCLEOTIDE SEQUENCE [LARGE SCALE GENOMIC DNA]</scope>
    <source>
        <strain evidence="3 4">Foug A</strain>
    </source>
</reference>
<feature type="compositionally biased region" description="Pro residues" evidence="1">
    <location>
        <begin position="147"/>
        <end position="157"/>
    </location>
</feature>
<name>A0A0C3DIN7_9AGAM</name>
<feature type="region of interest" description="Disordered" evidence="1">
    <location>
        <begin position="34"/>
        <end position="79"/>
    </location>
</feature>
<dbReference type="Proteomes" id="UP000053989">
    <property type="component" value="Unassembled WGS sequence"/>
</dbReference>
<accession>A0A0C3DIN7</accession>
<dbReference type="PANTHER" id="PTHR28094">
    <property type="entry name" value="MEIOTICALLY UP-REGULATED GENE 113 PROTEIN"/>
    <property type="match status" value="1"/>
</dbReference>
<dbReference type="HOGENOM" id="CLU_020641_1_0_1"/>
<dbReference type="AlphaFoldDB" id="A0A0C3DIN7"/>